<feature type="coiled-coil region" evidence="1">
    <location>
        <begin position="56"/>
        <end position="103"/>
    </location>
</feature>
<evidence type="ECO:0000256" key="1">
    <source>
        <dbReference type="SAM" id="Coils"/>
    </source>
</evidence>
<reference evidence="3 4" key="1">
    <citation type="journal article" date="2019" name="Biochem. Eng. J.">
        <title>Metabolic engineering of the marine bacteria Neptunomonas concharum for the production of acetoin and meso-2,3-butanediol from acetate.</title>
        <authorList>
            <person name="Li W."/>
            <person name="Pu N."/>
            <person name="Liu C.-X."/>
            <person name="Yuan Q.-P."/>
            <person name="Li Z.-J."/>
        </authorList>
    </citation>
    <scope>NUCLEOTIDE SEQUENCE [LARGE SCALE GENOMIC DNA]</scope>
    <source>
        <strain evidence="3 4">JCM17730</strain>
    </source>
</reference>
<dbReference type="KEGG" id="ncu:F0U83_01755"/>
<accession>A0A5P1R7A4</accession>
<dbReference type="PIRSF" id="PIRSF016482">
    <property type="entry name" value="PilO"/>
    <property type="match status" value="1"/>
</dbReference>
<dbReference type="GO" id="GO:0043683">
    <property type="term" value="P:type IV pilus assembly"/>
    <property type="evidence" value="ECO:0007669"/>
    <property type="project" value="InterPro"/>
</dbReference>
<dbReference type="InterPro" id="IPR007445">
    <property type="entry name" value="PilO"/>
</dbReference>
<dbReference type="EMBL" id="CP043869">
    <property type="protein sequence ID" value="QEQ95530.1"/>
    <property type="molecule type" value="Genomic_DNA"/>
</dbReference>
<keyword evidence="1" id="KW-0175">Coiled coil</keyword>
<keyword evidence="4" id="KW-1185">Reference proteome</keyword>
<dbReference type="PANTHER" id="PTHR39555:SF1">
    <property type="entry name" value="TYPE IV PILUS INNER MEMBRANE COMPONENT PILO"/>
    <property type="match status" value="1"/>
</dbReference>
<dbReference type="InterPro" id="IPR014717">
    <property type="entry name" value="Transl_elong_EF1B/ribsomal_bS6"/>
</dbReference>
<keyword evidence="2" id="KW-0812">Transmembrane</keyword>
<dbReference type="AlphaFoldDB" id="A0A5P1R7A4"/>
<dbReference type="Pfam" id="PF04350">
    <property type="entry name" value="PilO"/>
    <property type="match status" value="1"/>
</dbReference>
<keyword evidence="2" id="KW-1133">Transmembrane helix</keyword>
<evidence type="ECO:0000313" key="3">
    <source>
        <dbReference type="EMBL" id="QEQ95530.1"/>
    </source>
</evidence>
<dbReference type="Gene3D" id="1.10.287.540">
    <property type="entry name" value="Helix hairpin bin"/>
    <property type="match status" value="1"/>
</dbReference>
<keyword evidence="2" id="KW-0472">Membrane</keyword>
<dbReference type="OrthoDB" id="9802133at2"/>
<organism evidence="3 4">
    <name type="scientific">Neptunomonas concharum</name>
    <dbReference type="NCBI Taxonomy" id="1031538"/>
    <lineage>
        <taxon>Bacteria</taxon>
        <taxon>Pseudomonadati</taxon>
        <taxon>Pseudomonadota</taxon>
        <taxon>Gammaproteobacteria</taxon>
        <taxon>Oceanospirillales</taxon>
        <taxon>Oceanospirillaceae</taxon>
        <taxon>Neptunomonas</taxon>
    </lineage>
</organism>
<evidence type="ECO:0000313" key="4">
    <source>
        <dbReference type="Proteomes" id="UP000324760"/>
    </source>
</evidence>
<dbReference type="Proteomes" id="UP000324760">
    <property type="component" value="Chromosome"/>
</dbReference>
<dbReference type="Gene3D" id="3.30.70.60">
    <property type="match status" value="1"/>
</dbReference>
<dbReference type="PANTHER" id="PTHR39555">
    <property type="entry name" value="FIMBRIAL ASSEMBLY PROTEIN PILO-LIKE PROTEIN-RELATED"/>
    <property type="match status" value="1"/>
</dbReference>
<dbReference type="GO" id="GO:0043107">
    <property type="term" value="P:type IV pilus-dependent motility"/>
    <property type="evidence" value="ECO:0007669"/>
    <property type="project" value="InterPro"/>
</dbReference>
<evidence type="ECO:0000256" key="2">
    <source>
        <dbReference type="SAM" id="Phobius"/>
    </source>
</evidence>
<dbReference type="RefSeq" id="WP_138986235.1">
    <property type="nucleotide sequence ID" value="NZ_CP043869.1"/>
</dbReference>
<sequence length="202" mass="22822">MSVQSSFKSAFQGFDPNNLDLNAAGNWPIGIKVIVYLLVLGLVIFAGIHFYVSEHHNLLEKEIQKEAQLKQEYERKSFQVANLAALRKQMEDVEGKFSELLGQLPTQKEVPGLLEDISDIGKAAGLQIEIIALEAERKDKFYIELPINIEVKGVYHQLGQFVSGVAAIERIVTLHDYKIEPTDDGQLRMVISAKTYRYDDEE</sequence>
<feature type="transmembrane region" description="Helical" evidence="2">
    <location>
        <begin position="29"/>
        <end position="52"/>
    </location>
</feature>
<proteinExistence type="predicted"/>
<protein>
    <submittedName>
        <fullName evidence="3">Type 4a pilus biogenesis protein PilO</fullName>
    </submittedName>
</protein>
<gene>
    <name evidence="3" type="primary">pilO</name>
    <name evidence="3" type="ORF">F0U83_01755</name>
</gene>
<name>A0A5P1R7A4_9GAMM</name>